<evidence type="ECO:0000259" key="4">
    <source>
        <dbReference type="Pfam" id="PF23598"/>
    </source>
</evidence>
<keyword evidence="1" id="KW-0677">Repeat</keyword>
<dbReference type="Gene3D" id="3.80.10.10">
    <property type="entry name" value="Ribonuclease Inhibitor"/>
    <property type="match status" value="1"/>
</dbReference>
<dbReference type="RefSeq" id="XP_011002412.1">
    <property type="nucleotide sequence ID" value="XM_011004110.1"/>
</dbReference>
<evidence type="ECO:0000259" key="3">
    <source>
        <dbReference type="Pfam" id="PF23559"/>
    </source>
</evidence>
<accession>A0AAJ6T0F3</accession>
<dbReference type="PANTHER" id="PTHR23155">
    <property type="entry name" value="DISEASE RESISTANCE PROTEIN RP"/>
    <property type="match status" value="1"/>
</dbReference>
<reference evidence="7" key="1">
    <citation type="submission" date="2025-08" db="UniProtKB">
        <authorList>
            <consortium name="RefSeq"/>
        </authorList>
    </citation>
    <scope>IDENTIFICATION</scope>
</reference>
<protein>
    <submittedName>
        <fullName evidence="7">Disease resistance protein RGA4</fullName>
    </submittedName>
</protein>
<dbReference type="GO" id="GO:0098542">
    <property type="term" value="P:defense response to other organism"/>
    <property type="evidence" value="ECO:0007669"/>
    <property type="project" value="TreeGrafter"/>
</dbReference>
<organism evidence="6 7">
    <name type="scientific">Populus euphratica</name>
    <name type="common">Euphrates poplar</name>
    <dbReference type="NCBI Taxonomy" id="75702"/>
    <lineage>
        <taxon>Eukaryota</taxon>
        <taxon>Viridiplantae</taxon>
        <taxon>Streptophyta</taxon>
        <taxon>Embryophyta</taxon>
        <taxon>Tracheophyta</taxon>
        <taxon>Spermatophyta</taxon>
        <taxon>Magnoliopsida</taxon>
        <taxon>eudicotyledons</taxon>
        <taxon>Gunneridae</taxon>
        <taxon>Pentapetalae</taxon>
        <taxon>rosids</taxon>
        <taxon>fabids</taxon>
        <taxon>Malpighiales</taxon>
        <taxon>Salicaceae</taxon>
        <taxon>Saliceae</taxon>
        <taxon>Populus</taxon>
    </lineage>
</organism>
<dbReference type="FunFam" id="1.10.10.10:FF:000322">
    <property type="entry name" value="Probable disease resistance protein At1g63360"/>
    <property type="match status" value="1"/>
</dbReference>
<evidence type="ECO:0000313" key="6">
    <source>
        <dbReference type="Proteomes" id="UP000694918"/>
    </source>
</evidence>
<dbReference type="KEGG" id="peu:105109396"/>
<gene>
    <name evidence="7" type="primary">LOC105109396</name>
</gene>
<dbReference type="SUPFAM" id="SSF52058">
    <property type="entry name" value="L domain-like"/>
    <property type="match status" value="1"/>
</dbReference>
<dbReference type="InterPro" id="IPR032675">
    <property type="entry name" value="LRR_dom_sf"/>
</dbReference>
<dbReference type="Pfam" id="PF23559">
    <property type="entry name" value="WHD_DRP"/>
    <property type="match status" value="1"/>
</dbReference>
<sequence>MSLKDRAQWLPFIQQELPNRVQDDNIIDTLKLSYDPLPSYLKHCFAYCSLFPKGHKIDVKYMIRLWIAQGFVSSSNLGECLEIVGLRCFESLLWRSFFHEVEKDGLDNIESCKMHDFMHDLATHVAGFQSIKVERGRNRIREMTRHVSFDTELDLSQQIPIPLPCAKSLRTLILLQGGEWDEGPWVSICRDFRHLRVLVLSDFGMKEVSPLIEKIKHLKYLDLSDNEIEALSNSVTSLVNLQVLKLNGCTKLKKLPRDIGKLINLRHLDVGCYRDVIDRNGGTQSWIVIQILIYIKMLPSLRPNWSLQELRVEGYGGMRFPSWVSNISNLARICLESCKRLKHIPPLDGILSLEELSIVGLDDLEYIDSEGDRGRGASTFFPSLKTLVIYGCFRLKGWWKRWSRDEMNDDSDESTIEEGLIMLCFPCLSSLFISECPNLTSMPLFPTLDEGLYLRRTSSMPLQQTMKMTSPVYSSSSSTFTRPLSKLKRLYVFN</sequence>
<dbReference type="InterPro" id="IPR056789">
    <property type="entry name" value="LRR_R13L1-DRL21"/>
</dbReference>
<dbReference type="Pfam" id="PF23598">
    <property type="entry name" value="LRR_14"/>
    <property type="match status" value="1"/>
</dbReference>
<dbReference type="GeneID" id="105109396"/>
<dbReference type="Proteomes" id="UP000694918">
    <property type="component" value="Unplaced"/>
</dbReference>
<evidence type="ECO:0000256" key="1">
    <source>
        <dbReference type="ARBA" id="ARBA00022737"/>
    </source>
</evidence>
<evidence type="ECO:0000259" key="5">
    <source>
        <dbReference type="Pfam" id="PF25019"/>
    </source>
</evidence>
<dbReference type="Pfam" id="PF25019">
    <property type="entry name" value="LRR_R13L1-DRL21"/>
    <property type="match status" value="1"/>
</dbReference>
<dbReference type="InterPro" id="IPR044974">
    <property type="entry name" value="Disease_R_plants"/>
</dbReference>
<dbReference type="PROSITE" id="PS51450">
    <property type="entry name" value="LRR"/>
    <property type="match status" value="1"/>
</dbReference>
<evidence type="ECO:0000256" key="2">
    <source>
        <dbReference type="ARBA" id="ARBA00022821"/>
    </source>
</evidence>
<dbReference type="AlphaFoldDB" id="A0AAJ6T0F3"/>
<dbReference type="InterPro" id="IPR055414">
    <property type="entry name" value="LRR_R13L4/SHOC2-like"/>
</dbReference>
<proteinExistence type="predicted"/>
<dbReference type="InterPro" id="IPR001611">
    <property type="entry name" value="Leu-rich_rpt"/>
</dbReference>
<dbReference type="InterPro" id="IPR036388">
    <property type="entry name" value="WH-like_DNA-bd_sf"/>
</dbReference>
<evidence type="ECO:0000313" key="7">
    <source>
        <dbReference type="RefSeq" id="XP_011002412.1"/>
    </source>
</evidence>
<feature type="domain" description="Disease resistance R13L4/SHOC-2-like LRR" evidence="4">
    <location>
        <begin position="190"/>
        <end position="271"/>
    </location>
</feature>
<name>A0AAJ6T0F3_POPEU</name>
<keyword evidence="2" id="KW-0611">Plant defense</keyword>
<feature type="domain" description="R13L1/DRL21-like LRR repeat region" evidence="5">
    <location>
        <begin position="297"/>
        <end position="360"/>
    </location>
</feature>
<feature type="domain" description="Disease resistance protein winged helix" evidence="3">
    <location>
        <begin position="50"/>
        <end position="122"/>
    </location>
</feature>
<keyword evidence="6" id="KW-1185">Reference proteome</keyword>
<dbReference type="Gene3D" id="1.10.10.10">
    <property type="entry name" value="Winged helix-like DNA-binding domain superfamily/Winged helix DNA-binding domain"/>
    <property type="match status" value="1"/>
</dbReference>
<dbReference type="InterPro" id="IPR058922">
    <property type="entry name" value="WHD_DRP"/>
</dbReference>
<dbReference type="PANTHER" id="PTHR23155:SF1211">
    <property type="entry name" value="OS09G0313500 PROTEIN"/>
    <property type="match status" value="1"/>
</dbReference>